<evidence type="ECO:0000313" key="4">
    <source>
        <dbReference type="EMBL" id="RIY13280.1"/>
    </source>
</evidence>
<evidence type="ECO:0000259" key="3">
    <source>
        <dbReference type="Pfam" id="PF19078"/>
    </source>
</evidence>
<feature type="domain" description="Secretion system C-terminal sorting" evidence="2">
    <location>
        <begin position="1394"/>
        <end position="1463"/>
    </location>
</feature>
<dbReference type="SUPFAM" id="SSF63829">
    <property type="entry name" value="Calcium-dependent phosphotriesterase"/>
    <property type="match status" value="1"/>
</dbReference>
<feature type="domain" description="Bacterial Ig-like" evidence="3">
    <location>
        <begin position="762"/>
        <end position="835"/>
    </location>
</feature>
<keyword evidence="5" id="KW-1185">Reference proteome</keyword>
<dbReference type="InterPro" id="IPR026444">
    <property type="entry name" value="Secre_tail"/>
</dbReference>
<dbReference type="InterPro" id="IPR044048">
    <property type="entry name" value="Big_12"/>
</dbReference>
<comment type="caution">
    <text evidence="4">The sequence shown here is derived from an EMBL/GenBank/DDBJ whole genome shotgun (WGS) entry which is preliminary data.</text>
</comment>
<dbReference type="Gene3D" id="2.120.10.30">
    <property type="entry name" value="TolB, C-terminal domain"/>
    <property type="match status" value="1"/>
</dbReference>
<reference evidence="4 5" key="2">
    <citation type="submission" date="2019-01" db="EMBL/GenBank/DDBJ databases">
        <title>Hymenobacter humicola sp. nov., isolated from soils in Antarctica.</title>
        <authorList>
            <person name="Sedlacek I."/>
            <person name="Holochova P."/>
            <person name="Kralova S."/>
            <person name="Pantucek R."/>
            <person name="Stankova E."/>
            <person name="Vrbovska V."/>
            <person name="Kristofova L."/>
            <person name="Svec P."/>
            <person name="Busse H.-J."/>
        </authorList>
    </citation>
    <scope>NUCLEOTIDE SEQUENCE [LARGE SCALE GENOMIC DNA]</scope>
    <source>
        <strain evidence="4 5">CCM 8852</strain>
    </source>
</reference>
<evidence type="ECO:0000259" key="1">
    <source>
        <dbReference type="Pfam" id="PF12768"/>
    </source>
</evidence>
<dbReference type="Proteomes" id="UP000284250">
    <property type="component" value="Unassembled WGS sequence"/>
</dbReference>
<evidence type="ECO:0000259" key="2">
    <source>
        <dbReference type="Pfam" id="PF18962"/>
    </source>
</evidence>
<dbReference type="InterPro" id="IPR011042">
    <property type="entry name" value="6-blade_b-propeller_TolB-like"/>
</dbReference>
<protein>
    <submittedName>
        <fullName evidence="4">T9SS C-terminal target domain-containing protein</fullName>
    </submittedName>
</protein>
<dbReference type="SUPFAM" id="SSF101898">
    <property type="entry name" value="NHL repeat"/>
    <property type="match status" value="2"/>
</dbReference>
<dbReference type="PANTHER" id="PTHR31778:SF2">
    <property type="entry name" value="BUD SITE SELECTION PROTEIN RAX2"/>
    <property type="match status" value="1"/>
</dbReference>
<dbReference type="GO" id="GO:1902929">
    <property type="term" value="C:plasma membrane of growing cell tip"/>
    <property type="evidence" value="ECO:0007669"/>
    <property type="project" value="TreeGrafter"/>
</dbReference>
<accession>A0A418R6S5</accession>
<reference evidence="4 5" key="1">
    <citation type="submission" date="2018-09" db="EMBL/GenBank/DDBJ databases">
        <authorList>
            <person name="Zeman M."/>
            <person name="Pardy F."/>
        </authorList>
    </citation>
    <scope>NUCLEOTIDE SEQUENCE [LARGE SCALE GENOMIC DNA]</scope>
    <source>
        <strain evidence="4 5">CCM 8852</strain>
    </source>
</reference>
<dbReference type="OrthoDB" id="9761875at2"/>
<dbReference type="PANTHER" id="PTHR31778">
    <property type="entry name" value="BUD SITE SELECTION PROTEIN RAX2"/>
    <property type="match status" value="1"/>
</dbReference>
<name>A0A418R6S5_9BACT</name>
<dbReference type="EMBL" id="QYCN01000003">
    <property type="protein sequence ID" value="RIY13280.1"/>
    <property type="molecule type" value="Genomic_DNA"/>
</dbReference>
<dbReference type="NCBIfam" id="TIGR04183">
    <property type="entry name" value="Por_Secre_tail"/>
    <property type="match status" value="1"/>
</dbReference>
<dbReference type="Pfam" id="PF12768">
    <property type="entry name" value="Rax2"/>
    <property type="match status" value="1"/>
</dbReference>
<evidence type="ECO:0000313" key="5">
    <source>
        <dbReference type="Proteomes" id="UP000284250"/>
    </source>
</evidence>
<dbReference type="InterPro" id="IPR024982">
    <property type="entry name" value="Rax2-like_C"/>
</dbReference>
<organism evidence="4 5">
    <name type="scientific">Hymenobacter rubripertinctus</name>
    <dbReference type="NCBI Taxonomy" id="2029981"/>
    <lineage>
        <taxon>Bacteria</taxon>
        <taxon>Pseudomonadati</taxon>
        <taxon>Bacteroidota</taxon>
        <taxon>Cytophagia</taxon>
        <taxon>Cytophagales</taxon>
        <taxon>Hymenobacteraceae</taxon>
        <taxon>Hymenobacter</taxon>
    </lineage>
</organism>
<feature type="domain" description="Rax2-like C-terminal" evidence="1">
    <location>
        <begin position="278"/>
        <end position="421"/>
    </location>
</feature>
<proteinExistence type="predicted"/>
<sequence>MPLLLPDSLVARRCGLLVRLTLALLLLLPALGWAQAPSVGQMLNPNGTLRPGARGSFSTTGYQMTRSAQTGGPVFRPTGADDENWQDGFDFPGMDGSITALAVDGEGIVYAGGFFTYAGGTLVSYIAQWDGTRWSPLGAGLGGTVLALAVDDNDHVYAGGRFTTAGGAAANRVARWDGTRWSPLGAGVNDDVFTLTVDAGGNLYAGGKFTTAGTVGANRVAKWDGTAWSGMGVGMNAYVYALAADESGTLYAGGEFTSAGGINVSYVAQWNGTRWSPLGAGVNKAVNALVVDGNGTLYAGGGFTFAGSVSASRLAKWNGSTWNALGSGVNGDVNELAVDESGNVYVGGGFTTAGGAAANCLAKWRGTGWSTLGAGSSSTSVGALAVDGSGRLYANGNFTGAGSRASDRVSSWDGTRWSVLGAGMDNLVSALAVDGSGNVYAAGTFLTAGGTGANRIAKWDGTRWSALGAGLNNAVYALAVDGSGNLYAGGEFTQAGGAAANRVAKWNGTAWSTLGVGVSSTVLALTVDGGGNLYAAGYFTQAGGAAANRVAKWNGTSWSGLGTGMDYLVSTLAADGSGNVYAGGVFTQAGGTLANHIAKWDGTRWNALSSGLNSYVDALAVDGSGNVYAGGVFTRAGSTPVNHVAKWDGTSWSALGAGLDGDAKALAVDGNGRVYVGGLFLRAGGVLVNYIARWDGTSWSPPGTGLNGAVSALASDGRANVYAGGQFTRVGDGSKATAYFGVYQTAGPLPVIQSVGVVNGGTTSTSPLTFTVTFSEAVLGFTAADVVVTNGTVSDFTGTGATYTFRLTPTITGPVTVRVPANGAQNPAGGGNRATARFGFAYTAPATTWTGAVSTDWFAAGNWTGGVPTTNFEVTIPAGAARYPVLGGGTAGARSLTLASGAALTQTGGTLELLEAFRNAGTFSATGGLVALTGSRRQRLGGPGSTVFWNLTVGANRAALTGTAALQRLLTLNGRLATNGQPFTLRSSATATAMVINNGSAAVVGPTTVQRYLDPGRNPGLGYRFFSSPVQAATVGELATAGFTPVVNPAYNTAARPDSVLPLPTVLGYNQDRLYGANPAIPPFERGYFSPAALTDHLVAGRGYLVNIAAPETVALTGTLQNGAVPVGFLTRGVGADVGWHLLGNPYPAPLDWNLVRTSLPTGVQDVVYVFQSDSQYTGTYQFYQNGVGSLPGGLIASMQSFFVRVSQPVPAFSFQNSWRATSYQNPAFSRPAADTRPSVQLDLITAQGTHEPTFVYFEAGATAGFDPRFDADKLPNTTGLNLVSVAATGQALAVNGLPELTGTAVAVPLTADVPAPGSYALAAPSLANVPASTLVELVDNLSGTRYNLRQLPAAGYAFRADARRVAGRFELHVRPNAVLAAGSPALAPQVRAYPNPAHAQLTIARPVGGPASATLLNAVGQVVRTVALPTAETTFSVAGIPKGLYLVRVVVNGQTVTQRLVVE</sequence>
<dbReference type="RefSeq" id="WP_119654164.1">
    <property type="nucleotide sequence ID" value="NZ_JBHUOI010000002.1"/>
</dbReference>
<dbReference type="Pfam" id="PF18962">
    <property type="entry name" value="Por_Secre_tail"/>
    <property type="match status" value="1"/>
</dbReference>
<dbReference type="Pfam" id="PF19078">
    <property type="entry name" value="Big_12"/>
    <property type="match status" value="1"/>
</dbReference>
<gene>
    <name evidence="4" type="ORF">D0T11_02265</name>
</gene>